<name>A0A1H9W0D4_9BACI</name>
<proteinExistence type="predicted"/>
<protein>
    <submittedName>
        <fullName evidence="1">CRISPR-associated protein, Csd1 family</fullName>
    </submittedName>
</protein>
<dbReference type="AlphaFoldDB" id="A0A1H9W0D4"/>
<sequence length="625" mass="71961">MSWLYQLYQTYEANRDEIGEIVFTNGDKEYTLLPISHTTQTAHIEVTVTEDGEFYHAKILDKESTVIPTTEESSSRSGKKIAPYPLHDKLSYVAGDFGERGGTKEPFQHYIKQLEEWVNSPFTNAKVESIYHYLSKKQLIADLVRAGIVALDENGNIIEKWHKKYENLFEEKPAIFSAVTDKQTSAFIRFNVYSPHDILEDVWKDKEVFQSYVDFYQTQLDEVDYCYVTGEQKPITERHANKIRNAADKAKIISSNDKTGYTFRGRFQTSSQAASISYEASQKAHNALKWLIQKQGIQIDGRVFLVWGNSKAKIIDPIADSFSLTAELGLEEIEHIDTLSHLANEVKKAIFNYRSNLTTEENNVNILILDAATTGRMGILYYRNMDKEMYFDRLQKWHSTCVWWHHYYNNEKKETVQFFGAPSLTNIAYGAYGEKANKKVIKAAMERLISCILDDRVIPKDIVTATFNRASNPVALEKWEWEKTLSIACALINKEEGHPLALDPSNHDRDYLFGRLLAVADVLERRVLDESGDKRATNAIRYMNTFAKYPAKTWKVIQECIQPYQARMGKRASYLSSLIDEIGAMIKFEDFNDESLSGKYLLGFYSQRRELYLPKEKNKDEENVG</sequence>
<accession>A0A1H9W0D4</accession>
<dbReference type="CDD" id="cd09757">
    <property type="entry name" value="Cas8c_I-C"/>
    <property type="match status" value="1"/>
</dbReference>
<dbReference type="InterPro" id="IPR010144">
    <property type="entry name" value="CRISPR-assoc_prot_Csd1-typ"/>
</dbReference>
<dbReference type="RefSeq" id="WP_089744323.1">
    <property type="nucleotide sequence ID" value="NZ_FOGL01000031.1"/>
</dbReference>
<gene>
    <name evidence="1" type="ORF">SAMN04487944_13114</name>
</gene>
<dbReference type="STRING" id="531814.SAMN04487944_13114"/>
<dbReference type="EMBL" id="FOGL01000031">
    <property type="protein sequence ID" value="SES27298.1"/>
    <property type="molecule type" value="Genomic_DNA"/>
</dbReference>
<dbReference type="Pfam" id="PF09709">
    <property type="entry name" value="Cas_Csd1"/>
    <property type="match status" value="1"/>
</dbReference>
<dbReference type="Proteomes" id="UP000199687">
    <property type="component" value="Unassembled WGS sequence"/>
</dbReference>
<evidence type="ECO:0000313" key="2">
    <source>
        <dbReference type="Proteomes" id="UP000199687"/>
    </source>
</evidence>
<reference evidence="1 2" key="1">
    <citation type="submission" date="2016-10" db="EMBL/GenBank/DDBJ databases">
        <authorList>
            <person name="de Groot N.N."/>
        </authorList>
    </citation>
    <scope>NUCLEOTIDE SEQUENCE [LARGE SCALE GENOMIC DNA]</scope>
    <source>
        <strain evidence="1 2">CGMCC 1.7727</strain>
    </source>
</reference>
<dbReference type="OrthoDB" id="5389988at2"/>
<organism evidence="1 2">
    <name type="scientific">Gracilibacillus ureilyticus</name>
    <dbReference type="NCBI Taxonomy" id="531814"/>
    <lineage>
        <taxon>Bacteria</taxon>
        <taxon>Bacillati</taxon>
        <taxon>Bacillota</taxon>
        <taxon>Bacilli</taxon>
        <taxon>Bacillales</taxon>
        <taxon>Bacillaceae</taxon>
        <taxon>Gracilibacillus</taxon>
    </lineage>
</organism>
<evidence type="ECO:0000313" key="1">
    <source>
        <dbReference type="EMBL" id="SES27298.1"/>
    </source>
</evidence>
<keyword evidence="2" id="KW-1185">Reference proteome</keyword>
<dbReference type="NCBIfam" id="TIGR01863">
    <property type="entry name" value="cas_Csd1"/>
    <property type="match status" value="1"/>
</dbReference>